<keyword evidence="1" id="KW-0175">Coiled coil</keyword>
<gene>
    <name evidence="2" type="ORF">GCM10023149_45200</name>
</gene>
<evidence type="ECO:0000256" key="1">
    <source>
        <dbReference type="SAM" id="Coils"/>
    </source>
</evidence>
<comment type="caution">
    <text evidence="2">The sequence shown here is derived from an EMBL/GenBank/DDBJ whole genome shotgun (WGS) entry which is preliminary data.</text>
</comment>
<protein>
    <recommendedName>
        <fullName evidence="4">Secreted protein</fullName>
    </recommendedName>
</protein>
<reference evidence="3" key="1">
    <citation type="journal article" date="2019" name="Int. J. Syst. Evol. Microbiol.">
        <title>The Global Catalogue of Microorganisms (GCM) 10K type strain sequencing project: providing services to taxonomists for standard genome sequencing and annotation.</title>
        <authorList>
            <consortium name="The Broad Institute Genomics Platform"/>
            <consortium name="The Broad Institute Genome Sequencing Center for Infectious Disease"/>
            <person name="Wu L."/>
            <person name="Ma J."/>
        </authorList>
    </citation>
    <scope>NUCLEOTIDE SEQUENCE [LARGE SCALE GENOMIC DNA]</scope>
    <source>
        <strain evidence="3">JCM 17705</strain>
    </source>
</reference>
<evidence type="ECO:0000313" key="3">
    <source>
        <dbReference type="Proteomes" id="UP001500582"/>
    </source>
</evidence>
<accession>A0ABP8H9W3</accession>
<feature type="coiled-coil region" evidence="1">
    <location>
        <begin position="56"/>
        <end position="85"/>
    </location>
</feature>
<evidence type="ECO:0000313" key="2">
    <source>
        <dbReference type="EMBL" id="GAA4336431.1"/>
    </source>
</evidence>
<proteinExistence type="predicted"/>
<sequence>MLQRLLTICLIFTLIGSNFSRFFVCAGYEVNKQYIINNLCINKARPELHCNGRCYLAKKLKQAEEKEKKQEREDQKNRYQEALTTRKLSISFKAPVYYKITYPQSPIKSPVNRASGIFHPPQVG</sequence>
<evidence type="ECO:0008006" key="4">
    <source>
        <dbReference type="Google" id="ProtNLM"/>
    </source>
</evidence>
<dbReference type="EMBL" id="BAABFT010000017">
    <property type="protein sequence ID" value="GAA4336431.1"/>
    <property type="molecule type" value="Genomic_DNA"/>
</dbReference>
<dbReference type="RefSeq" id="WP_345213466.1">
    <property type="nucleotide sequence ID" value="NZ_BAABFT010000017.1"/>
</dbReference>
<keyword evidence="3" id="KW-1185">Reference proteome</keyword>
<name>A0ABP8H9W3_9SPHI</name>
<dbReference type="Proteomes" id="UP001500582">
    <property type="component" value="Unassembled WGS sequence"/>
</dbReference>
<organism evidence="2 3">
    <name type="scientific">Mucilaginibacter gynuensis</name>
    <dbReference type="NCBI Taxonomy" id="1302236"/>
    <lineage>
        <taxon>Bacteria</taxon>
        <taxon>Pseudomonadati</taxon>
        <taxon>Bacteroidota</taxon>
        <taxon>Sphingobacteriia</taxon>
        <taxon>Sphingobacteriales</taxon>
        <taxon>Sphingobacteriaceae</taxon>
        <taxon>Mucilaginibacter</taxon>
    </lineage>
</organism>